<evidence type="ECO:0000313" key="3">
    <source>
        <dbReference type="Proteomes" id="UP000178574"/>
    </source>
</evidence>
<name>A0A1G2KBW8_9BACT</name>
<dbReference type="EMBL" id="MHQD01000024">
    <property type="protein sequence ID" value="OGZ96011.1"/>
    <property type="molecule type" value="Genomic_DNA"/>
</dbReference>
<sequence length="113" mass="12067">MHHTDPTLAARGVTGEAGITIPTANGTISIHADTRDPKGWKAHHDCGGRSETTGIGTAHEMVFSPGRGFSQGAGKPDKFHSSLICVSCSGKLAFIFHSEMSFAELKAEFDKRR</sequence>
<gene>
    <name evidence="2" type="ORF">A2847_00085</name>
</gene>
<dbReference type="Proteomes" id="UP000178574">
    <property type="component" value="Unassembled WGS sequence"/>
</dbReference>
<comment type="caution">
    <text evidence="2">The sequence shown here is derived from an EMBL/GenBank/DDBJ whole genome shotgun (WGS) entry which is preliminary data.</text>
</comment>
<reference evidence="2 3" key="1">
    <citation type="journal article" date="2016" name="Nat. Commun.">
        <title>Thousands of microbial genomes shed light on interconnected biogeochemical processes in an aquifer system.</title>
        <authorList>
            <person name="Anantharaman K."/>
            <person name="Brown C.T."/>
            <person name="Hug L.A."/>
            <person name="Sharon I."/>
            <person name="Castelle C.J."/>
            <person name="Probst A.J."/>
            <person name="Thomas B.C."/>
            <person name="Singh A."/>
            <person name="Wilkins M.J."/>
            <person name="Karaoz U."/>
            <person name="Brodie E.L."/>
            <person name="Williams K.H."/>
            <person name="Hubbard S.S."/>
            <person name="Banfield J.F."/>
        </authorList>
    </citation>
    <scope>NUCLEOTIDE SEQUENCE [LARGE SCALE GENOMIC DNA]</scope>
</reference>
<organism evidence="2 3">
    <name type="scientific">Candidatus Sungbacteria bacterium RIFCSPHIGHO2_01_FULL_50_25</name>
    <dbReference type="NCBI Taxonomy" id="1802265"/>
    <lineage>
        <taxon>Bacteria</taxon>
        <taxon>Candidatus Sungiibacteriota</taxon>
    </lineage>
</organism>
<accession>A0A1G2KBW8</accession>
<dbReference type="AlphaFoldDB" id="A0A1G2KBW8"/>
<feature type="region of interest" description="Disordered" evidence="1">
    <location>
        <begin position="29"/>
        <end position="53"/>
    </location>
</feature>
<feature type="compositionally biased region" description="Basic and acidic residues" evidence="1">
    <location>
        <begin position="32"/>
        <end position="48"/>
    </location>
</feature>
<evidence type="ECO:0000256" key="1">
    <source>
        <dbReference type="SAM" id="MobiDB-lite"/>
    </source>
</evidence>
<proteinExistence type="predicted"/>
<protein>
    <submittedName>
        <fullName evidence="2">Uncharacterized protein</fullName>
    </submittedName>
</protein>
<evidence type="ECO:0000313" key="2">
    <source>
        <dbReference type="EMBL" id="OGZ96011.1"/>
    </source>
</evidence>